<comment type="caution">
    <text evidence="30">The sequence shown here is derived from an EMBL/GenBank/DDBJ whole genome shotgun (WGS) entry which is preliminary data.</text>
</comment>
<dbReference type="Pfam" id="PF00571">
    <property type="entry name" value="CBS"/>
    <property type="match status" value="2"/>
</dbReference>
<keyword evidence="11" id="KW-0677">Repeat</keyword>
<dbReference type="Gene3D" id="2.60.40.180">
    <property type="entry name" value="Transthyretin/hydroxyisourate hydrolase domain"/>
    <property type="match status" value="1"/>
</dbReference>
<dbReference type="FunFam" id="3.90.1280.20:FF:000001">
    <property type="entry name" value="Chloride channel protein"/>
    <property type="match status" value="1"/>
</dbReference>
<evidence type="ECO:0000256" key="25">
    <source>
        <dbReference type="SAM" id="MobiDB-lite"/>
    </source>
</evidence>
<dbReference type="GO" id="GO:0005634">
    <property type="term" value="C:nucleus"/>
    <property type="evidence" value="ECO:0007669"/>
    <property type="project" value="UniProtKB-SubCell"/>
</dbReference>
<keyword evidence="8" id="KW-0808">Transferase</keyword>
<dbReference type="CDD" id="cd08680">
    <property type="entry name" value="C2_Kibra"/>
    <property type="match status" value="1"/>
</dbReference>
<keyword evidence="10 23" id="KW-0812">Transmembrane</keyword>
<proteinExistence type="inferred from homology"/>
<dbReference type="Gene3D" id="2.60.40.150">
    <property type="entry name" value="C2 domain"/>
    <property type="match status" value="1"/>
</dbReference>
<feature type="transmembrane region" description="Helical" evidence="23">
    <location>
        <begin position="2318"/>
        <end position="2337"/>
    </location>
</feature>
<dbReference type="CDD" id="cd03684">
    <property type="entry name" value="ClC_3_like"/>
    <property type="match status" value="1"/>
</dbReference>
<feature type="coiled-coil region" evidence="24">
    <location>
        <begin position="1393"/>
        <end position="1437"/>
    </location>
</feature>
<feature type="transmembrane region" description="Helical" evidence="23">
    <location>
        <begin position="2077"/>
        <end position="2093"/>
    </location>
</feature>
<dbReference type="PROSITE" id="PS50020">
    <property type="entry name" value="WW_DOMAIN_2"/>
    <property type="match status" value="1"/>
</dbReference>
<feature type="region of interest" description="Disordered" evidence="25">
    <location>
        <begin position="26"/>
        <end position="56"/>
    </location>
</feature>
<feature type="transmembrane region" description="Helical" evidence="23">
    <location>
        <begin position="2182"/>
        <end position="2206"/>
    </location>
</feature>
<evidence type="ECO:0000256" key="11">
    <source>
        <dbReference type="ARBA" id="ARBA00022737"/>
    </source>
</evidence>
<evidence type="ECO:0000256" key="10">
    <source>
        <dbReference type="ARBA" id="ARBA00022692"/>
    </source>
</evidence>
<dbReference type="Pfam" id="PF21549">
    <property type="entry name" value="PRDM2_PR"/>
    <property type="match status" value="1"/>
</dbReference>
<dbReference type="GO" id="GO:0006355">
    <property type="term" value="P:regulation of DNA-templated transcription"/>
    <property type="evidence" value="ECO:0007669"/>
    <property type="project" value="InterPro"/>
</dbReference>
<evidence type="ECO:0000256" key="7">
    <source>
        <dbReference type="ARBA" id="ARBA00022603"/>
    </source>
</evidence>
<dbReference type="PANTHER" id="PTHR45711:SF2">
    <property type="entry name" value="H(+)_CL(-) EXCHANGE TRANSPORTER 4"/>
    <property type="match status" value="1"/>
</dbReference>
<dbReference type="GO" id="GO:0008021">
    <property type="term" value="C:synaptic vesicle"/>
    <property type="evidence" value="ECO:0007669"/>
    <property type="project" value="TreeGrafter"/>
</dbReference>
<evidence type="ECO:0000256" key="16">
    <source>
        <dbReference type="ARBA" id="ARBA00022989"/>
    </source>
</evidence>
<feature type="transmembrane region" description="Helical" evidence="23">
    <location>
        <begin position="2365"/>
        <end position="2390"/>
    </location>
</feature>
<evidence type="ECO:0000313" key="30">
    <source>
        <dbReference type="EMBL" id="KAG5193265.1"/>
    </source>
</evidence>
<dbReference type="Gene3D" id="3.90.1280.20">
    <property type="match status" value="2"/>
</dbReference>
<evidence type="ECO:0000256" key="18">
    <source>
        <dbReference type="ARBA" id="ARBA00023122"/>
    </source>
</evidence>
<evidence type="ECO:0000256" key="12">
    <source>
        <dbReference type="ARBA" id="ARBA00022741"/>
    </source>
</evidence>
<keyword evidence="7" id="KW-0489">Methyltransferase</keyword>
<feature type="region of interest" description="Disordered" evidence="25">
    <location>
        <begin position="993"/>
        <end position="1014"/>
    </location>
</feature>
<dbReference type="InterPro" id="IPR046342">
    <property type="entry name" value="CBS_dom_sf"/>
</dbReference>
<evidence type="ECO:0000256" key="5">
    <source>
        <dbReference type="ARBA" id="ARBA00022449"/>
    </source>
</evidence>
<gene>
    <name evidence="30" type="ORF">JEQ12_019626</name>
</gene>
<dbReference type="InterPro" id="IPR057747">
    <property type="entry name" value="WWC1_hairpin"/>
</dbReference>
<dbReference type="Pfam" id="PF25802">
    <property type="entry name" value="WWC1"/>
    <property type="match status" value="1"/>
</dbReference>
<dbReference type="SUPFAM" id="SSF49562">
    <property type="entry name" value="C2 domain (Calcium/lipid-binding domain, CaLB)"/>
    <property type="match status" value="1"/>
</dbReference>
<keyword evidence="13" id="KW-0967">Endosome</keyword>
<evidence type="ECO:0000259" key="28">
    <source>
        <dbReference type="PROSITE" id="PS50280"/>
    </source>
</evidence>
<keyword evidence="9" id="KW-0949">S-adenosyl-L-methionine</keyword>
<dbReference type="CDD" id="cd00201">
    <property type="entry name" value="WW"/>
    <property type="match status" value="1"/>
</dbReference>
<dbReference type="PANTHER" id="PTHR45711">
    <property type="entry name" value="CHLORIDE CHANNEL PROTEIN"/>
    <property type="match status" value="1"/>
</dbReference>
<keyword evidence="4 23" id="KW-0813">Transport</keyword>
<dbReference type="GO" id="GO:0005769">
    <property type="term" value="C:early endosome"/>
    <property type="evidence" value="ECO:0007669"/>
    <property type="project" value="TreeGrafter"/>
</dbReference>
<dbReference type="GO" id="GO:0015297">
    <property type="term" value="F:antiporter activity"/>
    <property type="evidence" value="ECO:0007669"/>
    <property type="project" value="UniProtKB-KW"/>
</dbReference>
<dbReference type="InterPro" id="IPR036817">
    <property type="entry name" value="Transthyretin/HIU_hydrolase_sf"/>
</dbReference>
<dbReference type="InterPro" id="IPR001807">
    <property type="entry name" value="ClC"/>
</dbReference>
<keyword evidence="6" id="KW-0158">Chromosome</keyword>
<feature type="domain" description="CBS" evidence="29">
    <location>
        <begin position="2547"/>
        <end position="2605"/>
    </location>
</feature>
<dbReference type="InterPro" id="IPR037771">
    <property type="entry name" value="C2_WWC"/>
</dbReference>
<feature type="transmembrane region" description="Helical" evidence="23">
    <location>
        <begin position="2218"/>
        <end position="2235"/>
    </location>
</feature>
<evidence type="ECO:0000259" key="27">
    <source>
        <dbReference type="PROSITE" id="PS50020"/>
    </source>
</evidence>
<dbReference type="SUPFAM" id="SSF81340">
    <property type="entry name" value="Clc chloride channel"/>
    <property type="match status" value="1"/>
</dbReference>
<feature type="transmembrane region" description="Helical" evidence="23">
    <location>
        <begin position="1918"/>
        <end position="1942"/>
    </location>
</feature>
<dbReference type="InterPro" id="IPR000644">
    <property type="entry name" value="CBS_dom"/>
</dbReference>
<dbReference type="InterPro" id="IPR044417">
    <property type="entry name" value="PRDM7_9_PR-SET"/>
</dbReference>
<dbReference type="Gene3D" id="2.20.70.10">
    <property type="match status" value="1"/>
</dbReference>
<dbReference type="PROSITE" id="PS51371">
    <property type="entry name" value="CBS"/>
    <property type="match status" value="2"/>
</dbReference>
<feature type="region of interest" description="Disordered" evidence="25">
    <location>
        <begin position="1062"/>
        <end position="1104"/>
    </location>
</feature>
<dbReference type="GO" id="GO:0032259">
    <property type="term" value="P:methylation"/>
    <property type="evidence" value="ECO:0007669"/>
    <property type="project" value="UniProtKB-KW"/>
</dbReference>
<evidence type="ECO:0000256" key="17">
    <source>
        <dbReference type="ARBA" id="ARBA00023065"/>
    </source>
</evidence>
<evidence type="ECO:0000256" key="13">
    <source>
        <dbReference type="ARBA" id="ARBA00022753"/>
    </source>
</evidence>
<dbReference type="InterPro" id="IPR014743">
    <property type="entry name" value="Cl-channel_core"/>
</dbReference>
<sequence>MDTKATRGPLNKVSSLKKLPGAAKLLKKTGSKQAQKPVPPPREARTPGQHPRHKVELRRKETEVKRYSLRERKGHVYQEVSELQDDDYLYCEECQNFFIDSCAAHGPPTFVKDSAVEKGHANRSALTLPPGLSIRPSGIPEAGLGVWNEASDLPLGLHFGPYEGQVIYNEEASHSGYSWLVTKGRNSYEYVDGKDTSLANWMRYVNCARDDEEQNLVALQYHGQIFYRTCQVVRPGCELLVWYGDEYGEELGIKQDSRGKSKLSAQREQDSKALRDLRCQVSSLGYTSTMPLLINSANCQIVGFVVTTIGWILGTTSMGFVEWRVCCKDLDDRCPELLPPGQMKTRTGKLSFDTEGYWQKRGQESFHAYIAQARHPMGWQVSSPSSFLCHQGSHSTMTYCLHKKSPISYKESRLLQLLGNVLPCVTLPVVLKWSTTQKQGLNPSSTNMADFTVANVALSWASSVHAQPLSGGPPSVPSTDDRPLCAGPERHEPPGCWCEDLQMAHVEKGTERNLHSGHMVYTTALMEIAARELLCYVRNPDPEAGRLRMVECISRFLSIGDEKNAADKELLGVWNKDGNRITKPLTFADCVGDELPLGWETVYDKQIGIYYMDHINKLTQIEDPREQWRREQERMLKEYLIVAQEALNAKKEIYQIKQQRFELAQEEYQQLHKMCEDDSRSYTSCQNGVEARGPDIFFTATAVEAFSGYSTNTKYDPYQIKAEIASRRDRLSRLKRELTQMKQELQYKEKGVETLQEIDRKMSNAHTNYKLDEAQAIMSELRTIKKAIYTGEKERRDLMQSLAKLTDGFRNSCSLTDPLQEFPPGAGALGESLSHQFCDAGSQTDIIGEFIFDDKTRLVDRVRLNWQYEEARKRVSNIQQQLAQLESESWPGLAEADRDRLQLVKEKEALLQELQLIIQQRRPAEDVVRLEEERRRLEEEIQRARATSMQGATERILLQEKRNCLLMQLEEATRLTSYLQSQLQSLSASTLTMSSGSSRGSLASSRGSLASSRGSLSSVSFTDIYGLPQYDKPDTEGGPLLRFDLVPFDSLGRDVGLADTAAAPGLHKPRRSLDTPQSLASLSSRSSLSSLSPPSSPLDTPFLPASRDSPLAQLSDGFEVAGLGALDRLRAQAAALGDEDLPGAAALPPHGCPGDGEGSHERGPQVATAPTAAAVTLREDNAQRLEQRPCHMSTCLSDYSLASDSGVFEPPNKRSEDADEPVRGDACSNEGPQIHVGFLLDRANECLLVNVLQLKNFAGLMIKEDCKIHIRVYLPPLDSSTPNTYCSKALELQAPLVFNEVFRIPVHSSMVTLKSLQLYVCSVNPQLQEELLGIAQINLTDYDSSEMQLRWYSVQVFTGPEPPRREEERPGDCATQDLTLAACRKTDAVTVLLARTTAQLQAVERELAEERVKLEYTEEEILEMERKEEQAEAVSERSWQADSVDSGCSSCAQTSPPHPEPCCVGVDSIHGHTFAGQADPYSPEKLQPPALKVDKETNTEDLFPEEVASLRKERPSRRARGSPFVRSSTIVRSQTFSPGARSQYVCRLYRSDSDSSTLPRKSPFVRNTLERRTLRYKQPCRSSLAALAARTSLDLELDLQASRTRQRQLNEELCALRELRQRLEDAQLRGHTDPPAWLLRDERFRSLLREAERQTRQTKLDFHQEQAAEKMLKKASKGVCQLRGQNLKEPIQVQTFRWILNHQTMKESPDWRHVAVWAPPPGDVSALAAVALKKGCSRMRCRWATGLRHAALQHVGSQFPDQGLNLSPLQWEHGVLTTGLPRKSPECSFLHYELCEHRNSLPGVNPAGIRLGHRGGQLKAVLEDSLHLSFMEVLVVSVYDIVFIHKDVSSMVNTGVISSSGNLMDFLDEPFPDVGTYEDFHTIDWLREKSRDTDRHRKITSKSKESIWEFIKSLLDAWSGWAVMLLIGLLAGTLAGVIDLAVDWMTDLKEGICLSAFWYSHEQCCWTSNETTFEDRDKCPLWQKWSELLVNQSEGASAYILNYLMYILWALLFAFLAVSLVRVFAPYACGSGIPEIKTILSGFIIRGYLGKWTLLIKTVTLVLVVSSGLSLGKEGPLVHVACCCGNFFSSLFSKYSKNEGKRREVLSAAAAAGVSVAFGAPIGGVLFSLEEVSYYFPLKTLWRSFFAALVAAFTLRSINPFGNSRLVLFYVEYHTPWYMAELFPFILLGVFGGLWGTLFIRCNIAWCRRRKTTKLGKYPVLEVIAVTAITAIVAYPNPYTRRSTSELISELFNDCGALESSQLCDYINDPNMTRPVDDIPDRPAGVGVYTAIWQLALALIFKIIITIFTFGMKIPSGLFIPSMAVGAMAGRMVGIGVEQLAYHHHDWIIFRNWCRPGADCVTPGLYAMVGAAACLGGVTRMTVSLVVIMFELTGGLEYIVPLMAAAVTSKWVADAFGKEGIYEAHIHLNGYPFLDVKDEFTHRTLATDVMRPRRGEPPLSVLTQDSMTVEDVETLIKETDYNGFPVVVSRDSERLIGFAQRRELILAIKNARQRQEGIVSDSVMYFTEEPPELPANSPQPLKLRRVLNLSPFTVTDHTPMETVVDIFRKLGLRQCLVTRSGRLLGIITKKDVLRHMAQMANQDPESIMFN</sequence>
<evidence type="ECO:0000256" key="3">
    <source>
        <dbReference type="ARBA" id="ARBA00004337"/>
    </source>
</evidence>
<dbReference type="GO" id="GO:0005524">
    <property type="term" value="F:ATP binding"/>
    <property type="evidence" value="ECO:0007669"/>
    <property type="project" value="UniProtKB-KW"/>
</dbReference>
<evidence type="ECO:0000313" key="31">
    <source>
        <dbReference type="Proteomes" id="UP000664991"/>
    </source>
</evidence>
<dbReference type="SUPFAM" id="SSF51045">
    <property type="entry name" value="WW domain"/>
    <property type="match status" value="1"/>
</dbReference>
<dbReference type="SMART" id="SM00116">
    <property type="entry name" value="CBS"/>
    <property type="match status" value="2"/>
</dbReference>
<evidence type="ECO:0000256" key="21">
    <source>
        <dbReference type="ARBA" id="ARBA00023242"/>
    </source>
</evidence>
<evidence type="ECO:0000256" key="9">
    <source>
        <dbReference type="ARBA" id="ARBA00022691"/>
    </source>
</evidence>
<dbReference type="FunFam" id="3.90.1280.20:FF:000002">
    <property type="entry name" value="Chloride channel protein"/>
    <property type="match status" value="1"/>
</dbReference>
<dbReference type="Pfam" id="PF09514">
    <property type="entry name" value="SSXRD"/>
    <property type="match status" value="1"/>
</dbReference>
<dbReference type="PROSITE" id="PS50280">
    <property type="entry name" value="SET"/>
    <property type="match status" value="1"/>
</dbReference>
<dbReference type="Gene3D" id="2.170.270.10">
    <property type="entry name" value="SET domain"/>
    <property type="match status" value="1"/>
</dbReference>
<dbReference type="GO" id="GO:0005247">
    <property type="term" value="F:voltage-gated chloride channel activity"/>
    <property type="evidence" value="ECO:0007669"/>
    <property type="project" value="InterPro"/>
</dbReference>
<feature type="coiled-coil region" evidence="24">
    <location>
        <begin position="724"/>
        <end position="751"/>
    </location>
</feature>
<feature type="domain" description="SET" evidence="28">
    <location>
        <begin position="130"/>
        <end position="244"/>
    </location>
</feature>
<feature type="transmembrane region" description="Helical" evidence="23">
    <location>
        <begin position="2105"/>
        <end position="2129"/>
    </location>
</feature>
<accession>A0A835ZLS8</accession>
<evidence type="ECO:0000256" key="14">
    <source>
        <dbReference type="ARBA" id="ARBA00022840"/>
    </source>
</evidence>
<feature type="region of interest" description="Disordered" evidence="25">
    <location>
        <begin position="1475"/>
        <end position="1525"/>
    </location>
</feature>
<evidence type="ECO:0000256" key="15">
    <source>
        <dbReference type="ARBA" id="ARBA00022853"/>
    </source>
</evidence>
<keyword evidence="16 23" id="KW-1133">Transmembrane helix</keyword>
<dbReference type="InterPro" id="IPR000008">
    <property type="entry name" value="C2_dom"/>
</dbReference>
<name>A0A835ZLS8_SHEEP</name>
<dbReference type="SUPFAM" id="SSF49472">
    <property type="entry name" value="Transthyretin (synonym: prealbumin)"/>
    <property type="match status" value="1"/>
</dbReference>
<evidence type="ECO:0000256" key="6">
    <source>
        <dbReference type="ARBA" id="ARBA00022454"/>
    </source>
</evidence>
<dbReference type="FunFam" id="2.170.270.10:FF:000031">
    <property type="entry name" value="probable histone-lysine N-methyltransferase PRDM7"/>
    <property type="match status" value="1"/>
</dbReference>
<dbReference type="InterPro" id="IPR001214">
    <property type="entry name" value="SET_dom"/>
</dbReference>
<comment type="caution">
    <text evidence="23">Lacks conserved residue(s) required for the propagation of feature annotation.</text>
</comment>
<keyword evidence="24" id="KW-0175">Coiled coil</keyword>
<evidence type="ECO:0000259" key="26">
    <source>
        <dbReference type="PROSITE" id="PS50004"/>
    </source>
</evidence>
<dbReference type="CDD" id="cd19193">
    <property type="entry name" value="PR-SET_PRDM7_9"/>
    <property type="match status" value="1"/>
</dbReference>
<dbReference type="PROSITE" id="PS50004">
    <property type="entry name" value="C2"/>
    <property type="match status" value="1"/>
</dbReference>
<dbReference type="InterPro" id="IPR001202">
    <property type="entry name" value="WW_dom"/>
</dbReference>
<dbReference type="PRINTS" id="PR01115">
    <property type="entry name" value="CLCHANNEL4"/>
</dbReference>
<dbReference type="GO" id="GO:0005794">
    <property type="term" value="C:Golgi apparatus"/>
    <property type="evidence" value="ECO:0007669"/>
    <property type="project" value="TreeGrafter"/>
</dbReference>
<dbReference type="Proteomes" id="UP000664991">
    <property type="component" value="Unassembled WGS sequence"/>
</dbReference>
<comment type="subcellular location">
    <subcellularLocation>
        <location evidence="2">Chromosome</location>
    </subcellularLocation>
    <subcellularLocation>
        <location evidence="3">Endosome membrane</location>
        <topology evidence="3">Multi-pass membrane protein</topology>
    </subcellularLocation>
    <subcellularLocation>
        <location evidence="23">Membrane</location>
        <topology evidence="23">Multi-pass membrane protein</topology>
    </subcellularLocation>
    <subcellularLocation>
        <location evidence="1">Nucleus</location>
    </subcellularLocation>
</comment>
<dbReference type="SUPFAM" id="SSF54631">
    <property type="entry name" value="CBS-domain pair"/>
    <property type="match status" value="1"/>
</dbReference>
<dbReference type="PRINTS" id="PR00762">
    <property type="entry name" value="CLCHANNEL"/>
</dbReference>
<evidence type="ECO:0000256" key="24">
    <source>
        <dbReference type="SAM" id="Coils"/>
    </source>
</evidence>
<dbReference type="InterPro" id="IPR035892">
    <property type="entry name" value="C2_domain_sf"/>
</dbReference>
<feature type="region of interest" description="Disordered" evidence="25">
    <location>
        <begin position="1141"/>
        <end position="1169"/>
    </location>
</feature>
<keyword evidence="21" id="KW-0539">Nucleus</keyword>
<dbReference type="GO" id="GO:0005694">
    <property type="term" value="C:chromosome"/>
    <property type="evidence" value="ECO:0007669"/>
    <property type="project" value="UniProtKB-SubCell"/>
</dbReference>
<feature type="transmembrane region" description="Helical" evidence="23">
    <location>
        <begin position="2291"/>
        <end position="2311"/>
    </location>
</feature>
<feature type="domain" description="WW" evidence="27">
    <location>
        <begin position="593"/>
        <end position="626"/>
    </location>
</feature>
<dbReference type="InterPro" id="IPR046341">
    <property type="entry name" value="SET_dom_sf"/>
</dbReference>
<evidence type="ECO:0000256" key="22">
    <source>
        <dbReference type="PROSITE-ProRule" id="PRU00703"/>
    </source>
</evidence>
<keyword evidence="5" id="KW-0050">Antiport</keyword>
<dbReference type="Pfam" id="PF00654">
    <property type="entry name" value="Voltage_CLC"/>
    <property type="match status" value="1"/>
</dbReference>
<evidence type="ECO:0000256" key="23">
    <source>
        <dbReference type="RuleBase" id="RU361221"/>
    </source>
</evidence>
<evidence type="ECO:0000256" key="4">
    <source>
        <dbReference type="ARBA" id="ARBA00022448"/>
    </source>
</evidence>
<dbReference type="Gene3D" id="1.10.3080.10">
    <property type="entry name" value="Clc chloride channel"/>
    <property type="match status" value="1"/>
</dbReference>
<evidence type="ECO:0000256" key="1">
    <source>
        <dbReference type="ARBA" id="ARBA00004123"/>
    </source>
</evidence>
<dbReference type="EMBL" id="JAEMGP010000027">
    <property type="protein sequence ID" value="KAG5193265.1"/>
    <property type="molecule type" value="Genomic_DNA"/>
</dbReference>
<keyword evidence="19 23" id="KW-0472">Membrane</keyword>
<comment type="similarity">
    <text evidence="23">Belongs to the chloride channel (TC 2.A.49) family.</text>
</comment>
<protein>
    <recommendedName>
        <fullName evidence="23">Chloride channel protein</fullName>
    </recommendedName>
</protein>
<keyword evidence="14" id="KW-0067">ATP-binding</keyword>
<feature type="coiled-coil region" evidence="24">
    <location>
        <begin position="861"/>
        <end position="950"/>
    </location>
</feature>
<keyword evidence="17 23" id="KW-0406">Ion transport</keyword>
<dbReference type="CDD" id="cd04591">
    <property type="entry name" value="CBS_pair_voltage-gated_CLC_euk_bac"/>
    <property type="match status" value="1"/>
</dbReference>
<feature type="compositionally biased region" description="Basic and acidic residues" evidence="25">
    <location>
        <begin position="1211"/>
        <end position="1223"/>
    </location>
</feature>
<organism evidence="30 31">
    <name type="scientific">Ovis aries</name>
    <name type="common">Sheep</name>
    <dbReference type="NCBI Taxonomy" id="9940"/>
    <lineage>
        <taxon>Eukaryota</taxon>
        <taxon>Metazoa</taxon>
        <taxon>Chordata</taxon>
        <taxon>Craniata</taxon>
        <taxon>Vertebrata</taxon>
        <taxon>Euteleostomi</taxon>
        <taxon>Mammalia</taxon>
        <taxon>Eutheria</taxon>
        <taxon>Laurasiatheria</taxon>
        <taxon>Artiodactyla</taxon>
        <taxon>Ruminantia</taxon>
        <taxon>Pecora</taxon>
        <taxon>Bovidae</taxon>
        <taxon>Caprinae</taxon>
        <taxon>Ovis</taxon>
    </lineage>
</organism>
<keyword evidence="20 23" id="KW-0868">Chloride</keyword>
<dbReference type="GO" id="GO:0042800">
    <property type="term" value="F:histone H3K4 methyltransferase activity"/>
    <property type="evidence" value="ECO:0007669"/>
    <property type="project" value="UniProtKB-ARBA"/>
</dbReference>
<dbReference type="GO" id="GO:0005886">
    <property type="term" value="C:plasma membrane"/>
    <property type="evidence" value="ECO:0007669"/>
    <property type="project" value="TreeGrafter"/>
</dbReference>
<feature type="region of interest" description="Disordered" evidence="25">
    <location>
        <begin position="1206"/>
        <end position="1226"/>
    </location>
</feature>
<evidence type="ECO:0000256" key="2">
    <source>
        <dbReference type="ARBA" id="ARBA00004286"/>
    </source>
</evidence>
<feature type="region of interest" description="Disordered" evidence="25">
    <location>
        <begin position="1"/>
        <end position="20"/>
    </location>
</feature>
<reference evidence="30 31" key="1">
    <citation type="submission" date="2020-12" db="EMBL/GenBank/DDBJ databases">
        <title>De novo assembly of Tibetan sheep genome.</title>
        <authorList>
            <person name="Li X."/>
        </authorList>
    </citation>
    <scope>NUCLEOTIDE SEQUENCE [LARGE SCALE GENOMIC DNA]</scope>
    <source>
        <tissue evidence="30">Heart</tissue>
    </source>
</reference>
<feature type="domain" description="CBS" evidence="29">
    <location>
        <begin position="2450"/>
        <end position="2516"/>
    </location>
</feature>
<dbReference type="InterPro" id="IPR002246">
    <property type="entry name" value="Cl_channel-4"/>
</dbReference>
<dbReference type="SMART" id="SM00456">
    <property type="entry name" value="WW"/>
    <property type="match status" value="1"/>
</dbReference>
<evidence type="ECO:0000256" key="19">
    <source>
        <dbReference type="ARBA" id="ARBA00023136"/>
    </source>
</evidence>
<dbReference type="InterPro" id="IPR036020">
    <property type="entry name" value="WW_dom_sf"/>
</dbReference>
<feature type="compositionally biased region" description="Low complexity" evidence="25">
    <location>
        <begin position="1076"/>
        <end position="1104"/>
    </location>
</feature>
<feature type="domain" description="C2" evidence="26">
    <location>
        <begin position="1228"/>
        <end position="1352"/>
    </location>
</feature>
<evidence type="ECO:0000256" key="8">
    <source>
        <dbReference type="ARBA" id="ARBA00022679"/>
    </source>
</evidence>
<evidence type="ECO:0000259" key="29">
    <source>
        <dbReference type="PROSITE" id="PS51371"/>
    </source>
</evidence>
<dbReference type="InterPro" id="IPR019041">
    <property type="entry name" value="SSXRD_motif"/>
</dbReference>
<evidence type="ECO:0000256" key="20">
    <source>
        <dbReference type="ARBA" id="ARBA00023214"/>
    </source>
</evidence>
<keyword evidence="18 22" id="KW-0129">CBS domain</keyword>
<keyword evidence="12" id="KW-0547">Nucleotide-binding</keyword>
<dbReference type="GO" id="GO:0010008">
    <property type="term" value="C:endosome membrane"/>
    <property type="evidence" value="ECO:0007669"/>
    <property type="project" value="UniProtKB-SubCell"/>
</dbReference>
<feature type="transmembrane region" description="Helical" evidence="23">
    <location>
        <begin position="2003"/>
        <end position="2025"/>
    </location>
</feature>
<keyword evidence="15" id="KW-0156">Chromatin regulator</keyword>